<protein>
    <recommendedName>
        <fullName evidence="5">Right handed beta helix domain-containing protein</fullName>
    </recommendedName>
</protein>
<dbReference type="InterPro" id="IPR012334">
    <property type="entry name" value="Pectin_lyas_fold"/>
</dbReference>
<dbReference type="RefSeq" id="WP_386822013.1">
    <property type="nucleotide sequence ID" value="NZ_JBHTIF010000001.1"/>
</dbReference>
<evidence type="ECO:0008006" key="5">
    <source>
        <dbReference type="Google" id="ProtNLM"/>
    </source>
</evidence>
<evidence type="ECO:0000256" key="1">
    <source>
        <dbReference type="SAM" id="MobiDB-lite"/>
    </source>
</evidence>
<dbReference type="EMBL" id="JBHTIF010000001">
    <property type="protein sequence ID" value="MFD0724349.1"/>
    <property type="molecule type" value="Genomic_DNA"/>
</dbReference>
<dbReference type="InterPro" id="IPR011050">
    <property type="entry name" value="Pectin_lyase_fold/virulence"/>
</dbReference>
<dbReference type="Gene3D" id="2.160.20.10">
    <property type="entry name" value="Single-stranded right-handed beta-helix, Pectin lyase-like"/>
    <property type="match status" value="1"/>
</dbReference>
<name>A0ABW2Y727_9GAMM</name>
<dbReference type="SUPFAM" id="SSF51126">
    <property type="entry name" value="Pectin lyase-like"/>
    <property type="match status" value="1"/>
</dbReference>
<evidence type="ECO:0000313" key="3">
    <source>
        <dbReference type="EMBL" id="MFD0724349.1"/>
    </source>
</evidence>
<proteinExistence type="predicted"/>
<sequence>MSRARPSCAAWLAVLLSIAGLVSPVHAQTQNATTPGATTAPYPTLQSLTLEWAIGGDSNRNGVVNVRYRAQGETLWRAAMPLRRIPAGLNQGFQWANRHSGSLFDLRPGTTYEIELSLSDPDGGQETRVITATTRSVPRPATDAVIKPVTPGDLTVNIANAQPGDILLLGPGTYPGFVFGRDGTAARPIVIRGQPGAVIEGELGMFNRSHVHLESLTVNGRIRFNASNHISITRCTVSASATQFSGDGIVSYLRAENAYIADNVVNGTTPWREDAFGASGINRGEGILVTGPGHVIAHNRVSGFRDNISLLEDGEAREQYSIDIIGNELGEAADDAIEADFCFHNCRILRNRVTNAFIAFSSQPGLGGPTYFVRNVAYNVPHVAFKLYRGSSGDVLLHNTIVKAGDAFGLYPGVGVSRLLTRNNLFLGGFPGTYNGFDNGTGAVLAIADLVVDGSSLDFDAFGSETGRFEGRFATTSFSSLASLRGLTTEVHAVQASRAVFAKAIAAPSSPLTRYAPQDLRPARGSVLDAGQVIPNINDGFLDVAPDIGAHEAGSDLPEYGPRRPRFVSRPLPPLQRPVGGAQGGKPLPRVTRQRLQLGH</sequence>
<feature type="signal peptide" evidence="2">
    <location>
        <begin position="1"/>
        <end position="27"/>
    </location>
</feature>
<comment type="caution">
    <text evidence="3">The sequence shown here is derived from an EMBL/GenBank/DDBJ whole genome shotgun (WGS) entry which is preliminary data.</text>
</comment>
<organism evidence="3 4">
    <name type="scientific">Lysobacter brunescens</name>
    <dbReference type="NCBI Taxonomy" id="262323"/>
    <lineage>
        <taxon>Bacteria</taxon>
        <taxon>Pseudomonadati</taxon>
        <taxon>Pseudomonadota</taxon>
        <taxon>Gammaproteobacteria</taxon>
        <taxon>Lysobacterales</taxon>
        <taxon>Lysobacteraceae</taxon>
        <taxon>Lysobacter</taxon>
    </lineage>
</organism>
<dbReference type="Proteomes" id="UP001597110">
    <property type="component" value="Unassembled WGS sequence"/>
</dbReference>
<gene>
    <name evidence="3" type="ORF">ACFQ0E_01930</name>
</gene>
<feature type="chain" id="PRO_5047540955" description="Right handed beta helix domain-containing protein" evidence="2">
    <location>
        <begin position="28"/>
        <end position="600"/>
    </location>
</feature>
<evidence type="ECO:0000256" key="2">
    <source>
        <dbReference type="SAM" id="SignalP"/>
    </source>
</evidence>
<reference evidence="4" key="1">
    <citation type="journal article" date="2019" name="Int. J. Syst. Evol. Microbiol.">
        <title>The Global Catalogue of Microorganisms (GCM) 10K type strain sequencing project: providing services to taxonomists for standard genome sequencing and annotation.</title>
        <authorList>
            <consortium name="The Broad Institute Genomics Platform"/>
            <consortium name="The Broad Institute Genome Sequencing Center for Infectious Disease"/>
            <person name="Wu L."/>
            <person name="Ma J."/>
        </authorList>
    </citation>
    <scope>NUCLEOTIDE SEQUENCE [LARGE SCALE GENOMIC DNA]</scope>
    <source>
        <strain evidence="4">CCUG 55585</strain>
    </source>
</reference>
<evidence type="ECO:0000313" key="4">
    <source>
        <dbReference type="Proteomes" id="UP001597110"/>
    </source>
</evidence>
<keyword evidence="4" id="KW-1185">Reference proteome</keyword>
<feature type="region of interest" description="Disordered" evidence="1">
    <location>
        <begin position="553"/>
        <end position="600"/>
    </location>
</feature>
<accession>A0ABW2Y727</accession>
<keyword evidence="2" id="KW-0732">Signal</keyword>